<dbReference type="SMART" id="SM00421">
    <property type="entry name" value="HTH_LUXR"/>
    <property type="match status" value="1"/>
</dbReference>
<dbReference type="Pfam" id="PF00072">
    <property type="entry name" value="Response_reg"/>
    <property type="match status" value="1"/>
</dbReference>
<dbReference type="PROSITE" id="PS50043">
    <property type="entry name" value="HTH_LUXR_2"/>
    <property type="match status" value="1"/>
</dbReference>
<dbReference type="Gene3D" id="3.40.50.2300">
    <property type="match status" value="1"/>
</dbReference>
<dbReference type="RefSeq" id="WP_380186928.1">
    <property type="nucleotide sequence ID" value="NZ_JBHTBQ010000010.1"/>
</dbReference>
<proteinExistence type="predicted"/>
<reference evidence="9" key="1">
    <citation type="journal article" date="2019" name="Int. J. Syst. Evol. Microbiol.">
        <title>The Global Catalogue of Microorganisms (GCM) 10K type strain sequencing project: providing services to taxonomists for standard genome sequencing and annotation.</title>
        <authorList>
            <consortium name="The Broad Institute Genomics Platform"/>
            <consortium name="The Broad Institute Genome Sequencing Center for Infectious Disease"/>
            <person name="Wu L."/>
            <person name="Ma J."/>
        </authorList>
    </citation>
    <scope>NUCLEOTIDE SEQUENCE [LARGE SCALE GENOMIC DNA]</scope>
    <source>
        <strain evidence="9">CCUG 62945</strain>
    </source>
</reference>
<evidence type="ECO:0000256" key="5">
    <source>
        <dbReference type="PROSITE-ProRule" id="PRU00169"/>
    </source>
</evidence>
<dbReference type="Pfam" id="PF00196">
    <property type="entry name" value="GerE"/>
    <property type="match status" value="1"/>
</dbReference>
<feature type="domain" description="HTH luxR-type" evidence="6">
    <location>
        <begin position="141"/>
        <end position="206"/>
    </location>
</feature>
<dbReference type="InterPro" id="IPR039420">
    <property type="entry name" value="WalR-like"/>
</dbReference>
<keyword evidence="1 5" id="KW-0597">Phosphoprotein</keyword>
<evidence type="ECO:0000259" key="6">
    <source>
        <dbReference type="PROSITE" id="PS50043"/>
    </source>
</evidence>
<evidence type="ECO:0000256" key="2">
    <source>
        <dbReference type="ARBA" id="ARBA00023015"/>
    </source>
</evidence>
<dbReference type="CDD" id="cd17535">
    <property type="entry name" value="REC_NarL-like"/>
    <property type="match status" value="1"/>
</dbReference>
<comment type="caution">
    <text evidence="8">The sequence shown here is derived from an EMBL/GenBank/DDBJ whole genome shotgun (WGS) entry which is preliminary data.</text>
</comment>
<dbReference type="PROSITE" id="PS50110">
    <property type="entry name" value="RESPONSE_REGULATORY"/>
    <property type="match status" value="1"/>
</dbReference>
<evidence type="ECO:0000313" key="8">
    <source>
        <dbReference type="EMBL" id="MFC7419447.1"/>
    </source>
</evidence>
<protein>
    <submittedName>
        <fullName evidence="8">Response regulator</fullName>
    </submittedName>
</protein>
<gene>
    <name evidence="8" type="ORF">ACFQNF_06100</name>
</gene>
<keyword evidence="2" id="KW-0805">Transcription regulation</keyword>
<keyword evidence="4" id="KW-0804">Transcription</keyword>
<dbReference type="PRINTS" id="PR00038">
    <property type="entry name" value="HTHLUXR"/>
</dbReference>
<keyword evidence="9" id="KW-1185">Reference proteome</keyword>
<sequence>MTKVLIVDDHPVVRLAVKMLLEQSGFDVVGEADNGVDAWQLAQSLVPDVLVLDLAIPNLDGFEVIARIQKSKLPIRVMVFSSGEAEQMVQRCMRAGASGYLGKDKEITDLVDAIKMIMKGVSYFPSQSFLVHASDNVLKSEHQMLSSLSNREMMIMQQLLLGKTNKEMAADMLLSPKTVSTYKLRIFTKLGVGSLTDLINMVSRNSSV</sequence>
<dbReference type="InterPro" id="IPR000792">
    <property type="entry name" value="Tscrpt_reg_LuxR_C"/>
</dbReference>
<evidence type="ECO:0000256" key="1">
    <source>
        <dbReference type="ARBA" id="ARBA00022553"/>
    </source>
</evidence>
<dbReference type="InterPro" id="IPR011006">
    <property type="entry name" value="CheY-like_superfamily"/>
</dbReference>
<dbReference type="PANTHER" id="PTHR43214:SF41">
    <property type="entry name" value="NITRATE_NITRITE RESPONSE REGULATOR PROTEIN NARP"/>
    <property type="match status" value="1"/>
</dbReference>
<dbReference type="SUPFAM" id="SSF46894">
    <property type="entry name" value="C-terminal effector domain of the bipartite response regulators"/>
    <property type="match status" value="1"/>
</dbReference>
<dbReference type="InterPro" id="IPR001789">
    <property type="entry name" value="Sig_transdc_resp-reg_receiver"/>
</dbReference>
<dbReference type="InterPro" id="IPR058245">
    <property type="entry name" value="NreC/VraR/RcsB-like_REC"/>
</dbReference>
<evidence type="ECO:0000313" key="9">
    <source>
        <dbReference type="Proteomes" id="UP001596473"/>
    </source>
</evidence>
<evidence type="ECO:0000256" key="3">
    <source>
        <dbReference type="ARBA" id="ARBA00023125"/>
    </source>
</evidence>
<dbReference type="InterPro" id="IPR016032">
    <property type="entry name" value="Sig_transdc_resp-reg_C-effctor"/>
</dbReference>
<dbReference type="Proteomes" id="UP001596473">
    <property type="component" value="Unassembled WGS sequence"/>
</dbReference>
<evidence type="ECO:0000259" key="7">
    <source>
        <dbReference type="PROSITE" id="PS50110"/>
    </source>
</evidence>
<dbReference type="SUPFAM" id="SSF52172">
    <property type="entry name" value="CheY-like"/>
    <property type="match status" value="1"/>
</dbReference>
<dbReference type="CDD" id="cd06170">
    <property type="entry name" value="LuxR_C_like"/>
    <property type="match status" value="1"/>
</dbReference>
<accession>A0ABW2QUP0</accession>
<evidence type="ECO:0000256" key="4">
    <source>
        <dbReference type="ARBA" id="ARBA00023163"/>
    </source>
</evidence>
<keyword evidence="3" id="KW-0238">DNA-binding</keyword>
<dbReference type="PANTHER" id="PTHR43214">
    <property type="entry name" value="TWO-COMPONENT RESPONSE REGULATOR"/>
    <property type="match status" value="1"/>
</dbReference>
<feature type="modified residue" description="4-aspartylphosphate" evidence="5">
    <location>
        <position position="53"/>
    </location>
</feature>
<dbReference type="EMBL" id="JBHTBQ010000010">
    <property type="protein sequence ID" value="MFC7419447.1"/>
    <property type="molecule type" value="Genomic_DNA"/>
</dbReference>
<organism evidence="8 9">
    <name type="scientific">Iodobacter arcticus</name>
    <dbReference type="NCBI Taxonomy" id="590593"/>
    <lineage>
        <taxon>Bacteria</taxon>
        <taxon>Pseudomonadati</taxon>
        <taxon>Pseudomonadota</taxon>
        <taxon>Betaproteobacteria</taxon>
        <taxon>Neisseriales</taxon>
        <taxon>Chitinibacteraceae</taxon>
        <taxon>Iodobacter</taxon>
    </lineage>
</organism>
<feature type="domain" description="Response regulatory" evidence="7">
    <location>
        <begin position="3"/>
        <end position="118"/>
    </location>
</feature>
<dbReference type="SMART" id="SM00448">
    <property type="entry name" value="REC"/>
    <property type="match status" value="1"/>
</dbReference>
<name>A0ABW2QUP0_9NEIS</name>